<dbReference type="PANTHER" id="PTHR13510:SF44">
    <property type="entry name" value="RABENOSYN-5"/>
    <property type="match status" value="1"/>
</dbReference>
<evidence type="ECO:0000313" key="8">
    <source>
        <dbReference type="EMBL" id="ETW07129.1"/>
    </source>
</evidence>
<dbReference type="Pfam" id="PF01852">
    <property type="entry name" value="START"/>
    <property type="match status" value="1"/>
</dbReference>
<evidence type="ECO:0008006" key="9">
    <source>
        <dbReference type="Google" id="ProtNLM"/>
    </source>
</evidence>
<sequence>MPAAATSSVMFPVGEDLFKTGKPLPDEEKRYLVHIARTSCKELIKHADLRDDNVVWTPIGGPPDAKISSLLLSSRGGGFLDNLVLAARMYEGRSKRDWSKKFHGGNVMMGACVTQVAATIEEVASFYQRPTTRDARVFADAYQEECLDSHVLYTLVPPSTVAPWHNTVVRWHAVKPPVALGKPRDFCFLETHDEFVDSRGRRGWVLARESVNIEACPQLSTVVRATMQRSGLVFVESDLPGFLNVTQMAVVDLKGTLPRVLSRLATKKYLTEVLRLNRFLHEKRLSLEHILPAHNLVPKRDRTSCHVCVKKFRVFSRHKVRCRKCGEVVCMQCQGVWAIDMSTAASSHNRRASTSSIPSSGVKKVHVRVCINCSQDTRERSMHHKPSILNTQILHTNPASEDEMFALDTMALIPTSHALPDQVLDEDDDISPMDVLQSARSRALHEYVRRTSTASLTSSFLPNHQNPSTAVDSTQSSQARAPQVDSDDDEIEDHVVFRQTKSVPDDTMSYAESSPTSSKDEPQFGPRGLSHSFVSEASSFRPSFTIFKKSTLTTSSQQPVLPSSMLLTSPSYRAMNKDTSPTTFEEESSQHRQLRKPRHHSVHVSTAPTSESTATSTTSSATTSRRGSLPLFSNLAAQVDAALHYGHHTAHVPPPSSHSSTMALLSATSPSLSSSRSSWRHRSSNSLFQSPANRHSHQRRPYTPRKSSQTFQFQDSKLVGMRTSTGTYTSEDLKSIERSLLADAKKYSVAVDTPDSSALSSSARGSSMVLSARGKDSSWTNVRSSTRVGRENNSSFLSSCNHTPATTTSSSLSFSDDDTTLQLEGLREKVQLTLNATSSSTLSSASEPEPDVVALYKQMKALRVAM</sequence>
<dbReference type="VEuPathDB" id="FungiDB:H310_01761"/>
<evidence type="ECO:0000256" key="5">
    <source>
        <dbReference type="SAM" id="MobiDB-lite"/>
    </source>
</evidence>
<dbReference type="AlphaFoldDB" id="A0A024ULE1"/>
<feature type="region of interest" description="Disordered" evidence="5">
    <location>
        <begin position="774"/>
        <end position="816"/>
    </location>
</feature>
<feature type="region of interest" description="Disordered" evidence="5">
    <location>
        <begin position="647"/>
        <end position="716"/>
    </location>
</feature>
<proteinExistence type="predicted"/>
<dbReference type="GeneID" id="20078811"/>
<organism evidence="8">
    <name type="scientific">Aphanomyces invadans</name>
    <dbReference type="NCBI Taxonomy" id="157072"/>
    <lineage>
        <taxon>Eukaryota</taxon>
        <taxon>Sar</taxon>
        <taxon>Stramenopiles</taxon>
        <taxon>Oomycota</taxon>
        <taxon>Saprolegniomycetes</taxon>
        <taxon>Saprolegniales</taxon>
        <taxon>Verrucalvaceae</taxon>
        <taxon>Aphanomyces</taxon>
    </lineage>
</organism>
<dbReference type="OrthoDB" id="63791at2759"/>
<dbReference type="Pfam" id="PF01363">
    <property type="entry name" value="FYVE"/>
    <property type="match status" value="1"/>
</dbReference>
<reference evidence="8" key="1">
    <citation type="submission" date="2013-12" db="EMBL/GenBank/DDBJ databases">
        <title>The Genome Sequence of Aphanomyces invadans NJM9701.</title>
        <authorList>
            <consortium name="The Broad Institute Genomics Platform"/>
            <person name="Russ C."/>
            <person name="Tyler B."/>
            <person name="van West P."/>
            <person name="Dieguez-Uribeondo J."/>
            <person name="Young S.K."/>
            <person name="Zeng Q."/>
            <person name="Gargeya S."/>
            <person name="Fitzgerald M."/>
            <person name="Abouelleil A."/>
            <person name="Alvarado L."/>
            <person name="Chapman S.B."/>
            <person name="Gainer-Dewar J."/>
            <person name="Goldberg J."/>
            <person name="Griggs A."/>
            <person name="Gujja S."/>
            <person name="Hansen M."/>
            <person name="Howarth C."/>
            <person name="Imamovic A."/>
            <person name="Ireland A."/>
            <person name="Larimer J."/>
            <person name="McCowan C."/>
            <person name="Murphy C."/>
            <person name="Pearson M."/>
            <person name="Poon T.W."/>
            <person name="Priest M."/>
            <person name="Roberts A."/>
            <person name="Saif S."/>
            <person name="Shea T."/>
            <person name="Sykes S."/>
            <person name="Wortman J."/>
            <person name="Nusbaum C."/>
            <person name="Birren B."/>
        </authorList>
    </citation>
    <scope>NUCLEOTIDE SEQUENCE [LARGE SCALE GENOMIC DNA]</scope>
    <source>
        <strain evidence="8">NJM9701</strain>
    </source>
</reference>
<dbReference type="PANTHER" id="PTHR13510">
    <property type="entry name" value="FYVE-FINGER-CONTAINING RAB5 EFFECTOR PROTEIN RABENOSYN-5-RELATED"/>
    <property type="match status" value="1"/>
</dbReference>
<dbReference type="InterPro" id="IPR000306">
    <property type="entry name" value="Znf_FYVE"/>
</dbReference>
<feature type="compositionally biased region" description="Low complexity" evidence="5">
    <location>
        <begin position="605"/>
        <end position="624"/>
    </location>
</feature>
<feature type="compositionally biased region" description="Polar residues" evidence="5">
    <location>
        <begin position="572"/>
        <end position="583"/>
    </location>
</feature>
<evidence type="ECO:0000259" key="7">
    <source>
        <dbReference type="PROSITE" id="PS50848"/>
    </source>
</evidence>
<feature type="compositionally biased region" description="Polar residues" evidence="5">
    <location>
        <begin position="777"/>
        <end position="805"/>
    </location>
</feature>
<dbReference type="InterPro" id="IPR011011">
    <property type="entry name" value="Znf_FYVE_PHD"/>
</dbReference>
<feature type="compositionally biased region" description="Basic residues" evidence="5">
    <location>
        <begin position="592"/>
        <end position="602"/>
    </location>
</feature>
<dbReference type="InterPro" id="IPR052727">
    <property type="entry name" value="Rab4/Rab5_effector"/>
</dbReference>
<keyword evidence="3" id="KW-0862">Zinc</keyword>
<feature type="compositionally biased region" description="Basic residues" evidence="5">
    <location>
        <begin position="694"/>
        <end position="703"/>
    </location>
</feature>
<keyword evidence="2 4" id="KW-0863">Zinc-finger</keyword>
<dbReference type="EMBL" id="KI913954">
    <property type="protein sequence ID" value="ETW07129.1"/>
    <property type="molecule type" value="Genomic_DNA"/>
</dbReference>
<evidence type="ECO:0000256" key="1">
    <source>
        <dbReference type="ARBA" id="ARBA00022723"/>
    </source>
</evidence>
<dbReference type="InterPro" id="IPR023393">
    <property type="entry name" value="START-like_dom_sf"/>
</dbReference>
<dbReference type="InterPro" id="IPR017455">
    <property type="entry name" value="Znf_FYVE-rel"/>
</dbReference>
<dbReference type="GO" id="GO:0008289">
    <property type="term" value="F:lipid binding"/>
    <property type="evidence" value="ECO:0007669"/>
    <property type="project" value="InterPro"/>
</dbReference>
<evidence type="ECO:0000256" key="2">
    <source>
        <dbReference type="ARBA" id="ARBA00022771"/>
    </source>
</evidence>
<feature type="domain" description="START" evidence="7">
    <location>
        <begin position="91"/>
        <end position="259"/>
    </location>
</feature>
<feature type="compositionally biased region" description="Low complexity" evidence="5">
    <location>
        <begin position="657"/>
        <end position="677"/>
    </location>
</feature>
<name>A0A024ULE1_9STRA</name>
<keyword evidence="1" id="KW-0479">Metal-binding</keyword>
<dbReference type="Gene3D" id="3.30.40.10">
    <property type="entry name" value="Zinc/RING finger domain, C3HC4 (zinc finger)"/>
    <property type="match status" value="1"/>
</dbReference>
<accession>A0A024ULE1</accession>
<dbReference type="RefSeq" id="XP_008863222.1">
    <property type="nucleotide sequence ID" value="XM_008865000.1"/>
</dbReference>
<dbReference type="InterPro" id="IPR013083">
    <property type="entry name" value="Znf_RING/FYVE/PHD"/>
</dbReference>
<feature type="compositionally biased region" description="Polar residues" evidence="5">
    <location>
        <begin position="458"/>
        <end position="480"/>
    </location>
</feature>
<dbReference type="InterPro" id="IPR002913">
    <property type="entry name" value="START_lipid-bd_dom"/>
</dbReference>
<feature type="region of interest" description="Disordered" evidence="5">
    <location>
        <begin position="572"/>
        <end position="626"/>
    </location>
</feature>
<dbReference type="SMART" id="SM00064">
    <property type="entry name" value="FYVE"/>
    <property type="match status" value="1"/>
</dbReference>
<dbReference type="GO" id="GO:0008270">
    <property type="term" value="F:zinc ion binding"/>
    <property type="evidence" value="ECO:0007669"/>
    <property type="project" value="UniProtKB-KW"/>
</dbReference>
<dbReference type="PROSITE" id="PS50848">
    <property type="entry name" value="START"/>
    <property type="match status" value="1"/>
</dbReference>
<feature type="region of interest" description="Disordered" evidence="5">
    <location>
        <begin position="458"/>
        <end position="530"/>
    </location>
</feature>
<evidence type="ECO:0000259" key="6">
    <source>
        <dbReference type="PROSITE" id="PS50178"/>
    </source>
</evidence>
<protein>
    <recommendedName>
        <fullName evidence="9">FYVE-type domain-containing protein</fullName>
    </recommendedName>
</protein>
<dbReference type="SUPFAM" id="SSF57903">
    <property type="entry name" value="FYVE/PHD zinc finger"/>
    <property type="match status" value="1"/>
</dbReference>
<feature type="compositionally biased region" description="Polar residues" evidence="5">
    <location>
        <begin position="705"/>
        <end position="715"/>
    </location>
</feature>
<dbReference type="SUPFAM" id="SSF55961">
    <property type="entry name" value="Bet v1-like"/>
    <property type="match status" value="1"/>
</dbReference>
<feature type="domain" description="FYVE-type" evidence="6">
    <location>
        <begin position="299"/>
        <end position="378"/>
    </location>
</feature>
<evidence type="ECO:0000256" key="3">
    <source>
        <dbReference type="ARBA" id="ARBA00022833"/>
    </source>
</evidence>
<evidence type="ECO:0000256" key="4">
    <source>
        <dbReference type="PROSITE-ProRule" id="PRU00091"/>
    </source>
</evidence>
<gene>
    <name evidence="8" type="ORF">H310_01761</name>
</gene>
<dbReference type="PROSITE" id="PS50178">
    <property type="entry name" value="ZF_FYVE"/>
    <property type="match status" value="1"/>
</dbReference>
<dbReference type="Gene3D" id="3.30.530.20">
    <property type="match status" value="1"/>
</dbReference>